<evidence type="ECO:0000313" key="2">
    <source>
        <dbReference type="Proteomes" id="UP000311919"/>
    </source>
</evidence>
<keyword evidence="2" id="KW-1185">Reference proteome</keyword>
<protein>
    <submittedName>
        <fullName evidence="1">Uncharacterized protein</fullName>
    </submittedName>
</protein>
<reference evidence="1 2" key="1">
    <citation type="submission" date="2019-03" db="EMBL/GenBank/DDBJ databases">
        <title>An improved genome assembly of the fluke Schistosoma japonicum.</title>
        <authorList>
            <person name="Hu W."/>
            <person name="Luo F."/>
            <person name="Yin M."/>
            <person name="Mo X."/>
            <person name="Sun C."/>
            <person name="Wu Q."/>
            <person name="Zhu B."/>
            <person name="Xiang M."/>
            <person name="Wang J."/>
            <person name="Wang Y."/>
            <person name="Zhang T."/>
            <person name="Xu B."/>
            <person name="Zheng H."/>
            <person name="Feng Z."/>
        </authorList>
    </citation>
    <scope>NUCLEOTIDE SEQUENCE [LARGE SCALE GENOMIC DNA]</scope>
    <source>
        <strain evidence="1">HuSjv2</strain>
        <tissue evidence="1">Worms</tissue>
    </source>
</reference>
<dbReference type="Proteomes" id="UP000311919">
    <property type="component" value="Unassembled WGS sequence"/>
</dbReference>
<gene>
    <name evidence="1" type="ORF">EWB00_006751</name>
</gene>
<comment type="caution">
    <text evidence="1">The sequence shown here is derived from an EMBL/GenBank/DDBJ whole genome shotgun (WGS) entry which is preliminary data.</text>
</comment>
<evidence type="ECO:0000313" key="1">
    <source>
        <dbReference type="EMBL" id="TNN08748.1"/>
    </source>
</evidence>
<dbReference type="AlphaFoldDB" id="A0A4Z2CX92"/>
<accession>A0A4Z2CX92</accession>
<organism evidence="1 2">
    <name type="scientific">Schistosoma japonicum</name>
    <name type="common">Blood fluke</name>
    <dbReference type="NCBI Taxonomy" id="6182"/>
    <lineage>
        <taxon>Eukaryota</taxon>
        <taxon>Metazoa</taxon>
        <taxon>Spiralia</taxon>
        <taxon>Lophotrochozoa</taxon>
        <taxon>Platyhelminthes</taxon>
        <taxon>Trematoda</taxon>
        <taxon>Digenea</taxon>
        <taxon>Strigeidida</taxon>
        <taxon>Schistosomatoidea</taxon>
        <taxon>Schistosomatidae</taxon>
        <taxon>Schistosoma</taxon>
    </lineage>
</organism>
<name>A0A4Z2CX92_SCHJA</name>
<proteinExistence type="predicted"/>
<sequence length="131" mass="14814">MNKVSSLMTVISNRMMHITHKLDGVKLCTFRVSYSFLFSLPLVNIKQRVNYILDSKVLQVGVVKSECSVILTRIAVLVLMLKAVIFVKAQTLIRKLAIILLNEESSAKYDICKPSSLQSHLRNLLCYPFVA</sequence>
<dbReference type="EMBL" id="SKCS01000403">
    <property type="protein sequence ID" value="TNN08748.1"/>
    <property type="molecule type" value="Genomic_DNA"/>
</dbReference>